<dbReference type="InterPro" id="IPR013783">
    <property type="entry name" value="Ig-like_fold"/>
</dbReference>
<evidence type="ECO:0000256" key="1">
    <source>
        <dbReference type="ARBA" id="ARBA00000085"/>
    </source>
</evidence>
<evidence type="ECO:0000256" key="5">
    <source>
        <dbReference type="ARBA" id="ARBA00023012"/>
    </source>
</evidence>
<keyword evidence="5" id="KW-0902">Two-component regulatory system</keyword>
<dbReference type="InterPro" id="IPR003594">
    <property type="entry name" value="HATPase_dom"/>
</dbReference>
<dbReference type="InterPro" id="IPR015943">
    <property type="entry name" value="WD40/YVTN_repeat-like_dom_sf"/>
</dbReference>
<dbReference type="InterPro" id="IPR050482">
    <property type="entry name" value="Sensor_HK_TwoCompSys"/>
</dbReference>
<evidence type="ECO:0000313" key="10">
    <source>
        <dbReference type="Proteomes" id="UP000093366"/>
    </source>
</evidence>
<dbReference type="GO" id="GO:0000160">
    <property type="term" value="P:phosphorelay signal transduction system"/>
    <property type="evidence" value="ECO:0007669"/>
    <property type="project" value="UniProtKB-KW"/>
</dbReference>
<feature type="chain" id="PRO_5008646279" description="histidine kinase" evidence="7">
    <location>
        <begin position="21"/>
        <end position="896"/>
    </location>
</feature>
<evidence type="ECO:0000256" key="6">
    <source>
        <dbReference type="SAM" id="Phobius"/>
    </source>
</evidence>
<accession>A0A1C0TRP7</accession>
<dbReference type="AlphaFoldDB" id="A0A1C0TRP7"/>
<proteinExistence type="predicted"/>
<dbReference type="GO" id="GO:0004673">
    <property type="term" value="F:protein histidine kinase activity"/>
    <property type="evidence" value="ECO:0007669"/>
    <property type="project" value="UniProtKB-EC"/>
</dbReference>
<evidence type="ECO:0000256" key="4">
    <source>
        <dbReference type="ARBA" id="ARBA00022777"/>
    </source>
</evidence>
<evidence type="ECO:0000256" key="7">
    <source>
        <dbReference type="SAM" id="SignalP"/>
    </source>
</evidence>
<dbReference type="Gene3D" id="2.60.40.10">
    <property type="entry name" value="Immunoglobulins"/>
    <property type="match status" value="1"/>
</dbReference>
<evidence type="ECO:0000313" key="9">
    <source>
        <dbReference type="EMBL" id="OCQ21940.1"/>
    </source>
</evidence>
<comment type="catalytic activity">
    <reaction evidence="1">
        <text>ATP + protein L-histidine = ADP + protein N-phospho-L-histidine.</text>
        <dbReference type="EC" id="2.7.13.3"/>
    </reaction>
</comment>
<keyword evidence="6" id="KW-0472">Membrane</keyword>
<feature type="transmembrane region" description="Helical" evidence="6">
    <location>
        <begin position="662"/>
        <end position="684"/>
    </location>
</feature>
<keyword evidence="6" id="KW-0812">Transmembrane</keyword>
<dbReference type="InterPro" id="IPR036890">
    <property type="entry name" value="HATPase_C_sf"/>
</dbReference>
<dbReference type="OrthoDB" id="6308910at2"/>
<evidence type="ECO:0000256" key="2">
    <source>
        <dbReference type="ARBA" id="ARBA00012438"/>
    </source>
</evidence>
<name>A0A1C0TRP7_9GAMM</name>
<keyword evidence="7" id="KW-0732">Signal</keyword>
<dbReference type="Gene3D" id="2.130.10.10">
    <property type="entry name" value="YVTN repeat-like/Quinoprotein amine dehydrogenase"/>
    <property type="match status" value="2"/>
</dbReference>
<sequence length="896" mass="100860">MLPARTIIAALAMQSGLACALDLEHLSSVAQDSKNFIYFPSHKGLLRYDGQHILNLSEFSDLPKGLANDIEISKTDVAYVLYTSGQVWSIDLKTLNSEKFAETTATNIEITKDSLFAQERNRITEYDLVTGTFSVRLSGKEHILDIDTGYESVYALANDGLYHIKRVDAENVVPKQVNKGNLEVTPHGAVYFANDHLGYYSHLQDTTLVNDKISNASNLTYVPPYFVYYTDRDTVNEVALSTLEKTRSDISSTSKSYLSLFADKSQQLWGLNINEFGVVEGSSRTTPLRLGSAYNLIERVGKSWWIGSTKGIYVDEEPVTWVNDAIGHGKEFEVTAFSYFAGKLIVSTSIGSFAVSPELKTVDKIYAGYVLNSSVIDEKLYLATNDDAIVGLNAKLEYEDFNAINSVLISEEVLNVTQIGSDIYISTAAGLDKVVGKNGVSQLYQGNHKVTDAAELNDQLYMSTYGDGLLVRNNNEWTKIPSPSHIREIVEARDKLYLLTNNGIHVFSSEYNATRLIRETQNHSFIVGSLRIVDDQFIAISDKAFIELTETQFHELAPPVVSFIQTPSGIHFKDDALEIENREWMVVSVSNLQYANNEGVYFEYQFNGSEWRPINSAELHLNGLKPNSYQIQFRQVLGNTVSEPTTYEFKVRSEWYNSPKAISVYFAIAVFVVAAIAFYTYFWIQSFRRVYRQNEYKRQSSNVGQVALLNEQAKVLISSGDDTMFTEGLVKLDKISELVAPIVNNGPYLGEQRLLAGLDLLQMQSSLQAKIKVNFETVIGNVKLEPQLERDIYAVVYHGLHNAVHHSEGAEVNVFVHKLRSKIHVNIEDDGIGIPLRSRLHFGEGLYKMSDVAKSYKTKFKLKSSRKGTKIQVVFPLIERDRKSKEDIEREIRERM</sequence>
<dbReference type="PANTHER" id="PTHR24421:SF10">
    <property type="entry name" value="NITRATE_NITRITE SENSOR PROTEIN NARQ"/>
    <property type="match status" value="1"/>
</dbReference>
<feature type="domain" description="Histidine kinase/HSP90-like ATPase" evidence="8">
    <location>
        <begin position="789"/>
        <end position="877"/>
    </location>
</feature>
<dbReference type="EMBL" id="MAUJ01000002">
    <property type="protein sequence ID" value="OCQ21940.1"/>
    <property type="molecule type" value="Genomic_DNA"/>
</dbReference>
<dbReference type="PROSITE" id="PS51257">
    <property type="entry name" value="PROKAR_LIPOPROTEIN"/>
    <property type="match status" value="1"/>
</dbReference>
<evidence type="ECO:0000256" key="3">
    <source>
        <dbReference type="ARBA" id="ARBA00022679"/>
    </source>
</evidence>
<keyword evidence="3" id="KW-0808">Transferase</keyword>
<dbReference type="PANTHER" id="PTHR24421">
    <property type="entry name" value="NITRATE/NITRITE SENSOR PROTEIN NARX-RELATED"/>
    <property type="match status" value="1"/>
</dbReference>
<keyword evidence="4" id="KW-0418">Kinase</keyword>
<dbReference type="Gene3D" id="3.30.565.10">
    <property type="entry name" value="Histidine kinase-like ATPase, C-terminal domain"/>
    <property type="match status" value="1"/>
</dbReference>
<evidence type="ECO:0000259" key="8">
    <source>
        <dbReference type="Pfam" id="PF02518"/>
    </source>
</evidence>
<reference evidence="10" key="1">
    <citation type="submission" date="2016-07" db="EMBL/GenBank/DDBJ databases">
        <authorList>
            <person name="Florea S."/>
            <person name="Webb J.S."/>
            <person name="Jaromczyk J."/>
            <person name="Schardl C.L."/>
        </authorList>
    </citation>
    <scope>NUCLEOTIDE SEQUENCE [LARGE SCALE GENOMIC DNA]</scope>
    <source>
        <strain evidence="10">IPB1</strain>
    </source>
</reference>
<organism evidence="9 10">
    <name type="scientific">Pseudoalteromonas luteoviolacea</name>
    <dbReference type="NCBI Taxonomy" id="43657"/>
    <lineage>
        <taxon>Bacteria</taxon>
        <taxon>Pseudomonadati</taxon>
        <taxon>Pseudomonadota</taxon>
        <taxon>Gammaproteobacteria</taxon>
        <taxon>Alteromonadales</taxon>
        <taxon>Pseudoalteromonadaceae</taxon>
        <taxon>Pseudoalteromonas</taxon>
    </lineage>
</organism>
<dbReference type="RefSeq" id="WP_065790148.1">
    <property type="nucleotide sequence ID" value="NZ_MAUJ01000002.1"/>
</dbReference>
<comment type="caution">
    <text evidence="9">The sequence shown here is derived from an EMBL/GenBank/DDBJ whole genome shotgun (WGS) entry which is preliminary data.</text>
</comment>
<dbReference type="Proteomes" id="UP000093366">
    <property type="component" value="Unassembled WGS sequence"/>
</dbReference>
<dbReference type="Pfam" id="PF02518">
    <property type="entry name" value="HATPase_c"/>
    <property type="match status" value="1"/>
</dbReference>
<protein>
    <recommendedName>
        <fullName evidence="2">histidine kinase</fullName>
        <ecNumber evidence="2">2.7.13.3</ecNumber>
    </recommendedName>
</protein>
<feature type="signal peptide" evidence="7">
    <location>
        <begin position="1"/>
        <end position="20"/>
    </location>
</feature>
<dbReference type="EC" id="2.7.13.3" evidence="2"/>
<gene>
    <name evidence="9" type="ORF">A7985_09020</name>
</gene>
<keyword evidence="6" id="KW-1133">Transmembrane helix</keyword>
<dbReference type="SUPFAM" id="SSF55874">
    <property type="entry name" value="ATPase domain of HSP90 chaperone/DNA topoisomerase II/histidine kinase"/>
    <property type="match status" value="1"/>
</dbReference>